<dbReference type="EMBL" id="FXUA01000001">
    <property type="protein sequence ID" value="SMP08546.1"/>
    <property type="molecule type" value="Genomic_DNA"/>
</dbReference>
<evidence type="ECO:0000256" key="1">
    <source>
        <dbReference type="ARBA" id="ARBA00023125"/>
    </source>
</evidence>
<accession>A0ABY1NFQ4</accession>
<dbReference type="InterPro" id="IPR009057">
    <property type="entry name" value="Homeodomain-like_sf"/>
</dbReference>
<keyword evidence="1 2" id="KW-0238">DNA-binding</keyword>
<dbReference type="InterPro" id="IPR001647">
    <property type="entry name" value="HTH_TetR"/>
</dbReference>
<feature type="domain" description="HTH tetR-type" evidence="3">
    <location>
        <begin position="7"/>
        <end position="67"/>
    </location>
</feature>
<dbReference type="Gene3D" id="1.10.357.10">
    <property type="entry name" value="Tetracycline Repressor, domain 2"/>
    <property type="match status" value="1"/>
</dbReference>
<dbReference type="Pfam" id="PF13972">
    <property type="entry name" value="TetR"/>
    <property type="match status" value="1"/>
</dbReference>
<dbReference type="Proteomes" id="UP001157915">
    <property type="component" value="Unassembled WGS sequence"/>
</dbReference>
<dbReference type="RefSeq" id="WP_283411678.1">
    <property type="nucleotide sequence ID" value="NZ_FXUA01000001.1"/>
</dbReference>
<keyword evidence="5" id="KW-1185">Reference proteome</keyword>
<reference evidence="4 5" key="1">
    <citation type="submission" date="2017-05" db="EMBL/GenBank/DDBJ databases">
        <authorList>
            <person name="Varghese N."/>
            <person name="Submissions S."/>
        </authorList>
    </citation>
    <scope>NUCLEOTIDE SEQUENCE [LARGE SCALE GENOMIC DNA]</scope>
    <source>
        <strain evidence="4 5">DSM 15360</strain>
    </source>
</reference>
<proteinExistence type="predicted"/>
<evidence type="ECO:0000313" key="5">
    <source>
        <dbReference type="Proteomes" id="UP001157915"/>
    </source>
</evidence>
<dbReference type="Pfam" id="PF00440">
    <property type="entry name" value="TetR_N"/>
    <property type="match status" value="1"/>
</dbReference>
<dbReference type="InterPro" id="IPR025722">
    <property type="entry name" value="TetR"/>
</dbReference>
<dbReference type="PROSITE" id="PS50977">
    <property type="entry name" value="HTH_TETR_2"/>
    <property type="match status" value="1"/>
</dbReference>
<gene>
    <name evidence="4" type="ORF">SAMN06265367_101755</name>
</gene>
<dbReference type="SUPFAM" id="SSF46689">
    <property type="entry name" value="Homeodomain-like"/>
    <property type="match status" value="1"/>
</dbReference>
<comment type="caution">
    <text evidence="4">The sequence shown here is derived from an EMBL/GenBank/DDBJ whole genome shotgun (WGS) entry which is preliminary data.</text>
</comment>
<evidence type="ECO:0000256" key="2">
    <source>
        <dbReference type="PROSITE-ProRule" id="PRU00335"/>
    </source>
</evidence>
<evidence type="ECO:0000259" key="3">
    <source>
        <dbReference type="PROSITE" id="PS50977"/>
    </source>
</evidence>
<feature type="DNA-binding region" description="H-T-H motif" evidence="2">
    <location>
        <begin position="30"/>
        <end position="49"/>
    </location>
</feature>
<name>A0ABY1NFQ4_9BACT</name>
<sequence>MEKSKKIKTKDKILLTAIKQYNEVGVQGVTSRHIAGEIGISHGNLDYHYKTKEDLILAIHEKMREEMSGIYENQNTIISSIENFHLLLIQFEEFQYRYRFFNLDVLEITRSFPEVSKLIQSTLELRKSQTELLFERLIEENFIASNYAEEAERIQHIIRMVISFWLSQREVLITYNFTEKGEMVKSIWAIINPYLTEKGKEEKEKVIAKYGYTQIESNNE</sequence>
<protein>
    <submittedName>
        <fullName evidence="4">Transcriptional regulator, TetR family</fullName>
    </submittedName>
</protein>
<evidence type="ECO:0000313" key="4">
    <source>
        <dbReference type="EMBL" id="SMP08546.1"/>
    </source>
</evidence>
<organism evidence="4 5">
    <name type="scientific">Algoriphagus winogradskyi</name>
    <dbReference type="NCBI Taxonomy" id="237017"/>
    <lineage>
        <taxon>Bacteria</taxon>
        <taxon>Pseudomonadati</taxon>
        <taxon>Bacteroidota</taxon>
        <taxon>Cytophagia</taxon>
        <taxon>Cytophagales</taxon>
        <taxon>Cyclobacteriaceae</taxon>
        <taxon>Algoriphagus</taxon>
    </lineage>
</organism>